<dbReference type="GO" id="GO:0006355">
    <property type="term" value="P:regulation of DNA-templated transcription"/>
    <property type="evidence" value="ECO:0007669"/>
    <property type="project" value="InterPro"/>
</dbReference>
<dbReference type="PANTHER" id="PTHR47573">
    <property type="entry name" value="PROTEIN AF-9 HOMOLOG"/>
    <property type="match status" value="1"/>
</dbReference>
<feature type="compositionally biased region" description="Polar residues" evidence="3">
    <location>
        <begin position="191"/>
        <end position="212"/>
    </location>
</feature>
<keyword evidence="1 2" id="KW-0539">Nucleus</keyword>
<dbReference type="OrthoDB" id="1741717at2759"/>
<dbReference type="Pfam" id="PF03366">
    <property type="entry name" value="YEATS"/>
    <property type="match status" value="1"/>
</dbReference>
<dbReference type="Proteomes" id="UP000242474">
    <property type="component" value="Unassembled WGS sequence"/>
</dbReference>
<dbReference type="PANTHER" id="PTHR47573:SF2">
    <property type="match status" value="1"/>
</dbReference>
<name>A0A2G5BEA5_COERN</name>
<feature type="compositionally biased region" description="Low complexity" evidence="3">
    <location>
        <begin position="502"/>
        <end position="511"/>
    </location>
</feature>
<feature type="domain" description="YEATS" evidence="4">
    <location>
        <begin position="1"/>
        <end position="138"/>
    </location>
</feature>
<proteinExistence type="predicted"/>
<evidence type="ECO:0000256" key="3">
    <source>
        <dbReference type="SAM" id="MobiDB-lite"/>
    </source>
</evidence>
<evidence type="ECO:0000256" key="1">
    <source>
        <dbReference type="ARBA" id="ARBA00023242"/>
    </source>
</evidence>
<gene>
    <name evidence="5" type="ORF">COEREDRAFT_92021</name>
</gene>
<evidence type="ECO:0000313" key="5">
    <source>
        <dbReference type="EMBL" id="PIA17333.1"/>
    </source>
</evidence>
<evidence type="ECO:0000313" key="6">
    <source>
        <dbReference type="Proteomes" id="UP000242474"/>
    </source>
</evidence>
<dbReference type="EMBL" id="KZ303495">
    <property type="protein sequence ID" value="PIA17333.1"/>
    <property type="molecule type" value="Genomic_DNA"/>
</dbReference>
<dbReference type="PROSITE" id="PS51037">
    <property type="entry name" value="YEATS"/>
    <property type="match status" value="1"/>
</dbReference>
<dbReference type="Gene3D" id="2.60.40.1970">
    <property type="entry name" value="YEATS domain"/>
    <property type="match status" value="1"/>
</dbReference>
<dbReference type="InterPro" id="IPR055129">
    <property type="entry name" value="YEATS_dom"/>
</dbReference>
<feature type="compositionally biased region" description="Low complexity" evidence="3">
    <location>
        <begin position="298"/>
        <end position="324"/>
    </location>
</feature>
<dbReference type="InterPro" id="IPR005033">
    <property type="entry name" value="YEATS"/>
</dbReference>
<sequence length="750" mass="80549">MVSEAEVVLAVQTRHQPTDRTVVEQGFEYSLRKWSCTLMEGRSRASNATLLPYVKEVEFILHESFDNPHQIVRRPPFRVEKVGWGEFDLLIIVHFVNCSEQYKIIHDLNFQEGEFYEKKYPLIVTSPKAGFLALFNKYSTVSRKTIPARETKARKGPPRGTYSTSQRSQNGSISPYSSEDSGADSGVDNFSDGSGSLSGESKARSISSTEAGSSGRVRKQHRIREGSRPGAQHRHGIEKVIRTRHTSPSAGKPLARAQKDVAATSSKVLRRSPSTTAAVAVTSQPMRGGSGARGMVSAPRPARNPNRRTLPATSSSLSPPTGGSERMPLAANTGIKRQLSQQQQQRRRRISDVANVPAKPVIRKHAAGVGEAARPPSPSLTTASVVPEPPAAVRRTQAIGLSGMRVPKKRTAKPADGLDSHARRIRGEKRRVAEHAAAGRDDDMPSPAKRPRAVAGNAVRKAEERQFSSQSPVSASSSATSLSPPRTHARSQKTPAVNLQPSSQSAAATTSREAFIRERERQRLLGSPRESNGKSALREPNEKPSPRSTKTSSVGGLGILGKAAKSGVAAAKAKVLATEDPSDSISDTPRRRIADISVPKISHRSAPASGMTSSAAPAPAKTSANGMALSAAPVSAKPPPMAAINKDDDVDNTPPSDAASIAAGLALSPALCRKMERISEKAALLNERSLVSFLRLLHSLRVKQEPECAATITEEAVDQVENEGAYSCNLSSLAPEDIDRLWTYMRELST</sequence>
<accession>A0A2G5BEA5</accession>
<comment type="subcellular location">
    <subcellularLocation>
        <location evidence="2">Nucleus</location>
    </subcellularLocation>
</comment>
<feature type="region of interest" description="Disordered" evidence="3">
    <location>
        <begin position="367"/>
        <end position="556"/>
    </location>
</feature>
<feature type="compositionally biased region" description="Polar residues" evidence="3">
    <location>
        <begin position="161"/>
        <end position="180"/>
    </location>
</feature>
<dbReference type="InterPro" id="IPR038704">
    <property type="entry name" value="YEAST_sf"/>
</dbReference>
<feature type="compositionally biased region" description="Low complexity" evidence="3">
    <location>
        <begin position="612"/>
        <end position="624"/>
    </location>
</feature>
<feature type="compositionally biased region" description="Polar residues" evidence="3">
    <location>
        <begin position="263"/>
        <end position="285"/>
    </location>
</feature>
<protein>
    <submittedName>
        <fullName evidence="5">Yeats-domain-containing protein</fullName>
    </submittedName>
</protein>
<feature type="compositionally biased region" description="Low complexity" evidence="3">
    <location>
        <begin position="468"/>
        <end position="485"/>
    </location>
</feature>
<feature type="region of interest" description="Disordered" evidence="3">
    <location>
        <begin position="146"/>
        <end position="328"/>
    </location>
</feature>
<evidence type="ECO:0000256" key="2">
    <source>
        <dbReference type="PROSITE-ProRule" id="PRU00376"/>
    </source>
</evidence>
<dbReference type="STRING" id="763665.A0A2G5BEA5"/>
<feature type="region of interest" description="Disordered" evidence="3">
    <location>
        <begin position="602"/>
        <end position="638"/>
    </location>
</feature>
<organism evidence="5 6">
    <name type="scientific">Coemansia reversa (strain ATCC 12441 / NRRL 1564)</name>
    <dbReference type="NCBI Taxonomy" id="763665"/>
    <lineage>
        <taxon>Eukaryota</taxon>
        <taxon>Fungi</taxon>
        <taxon>Fungi incertae sedis</taxon>
        <taxon>Zoopagomycota</taxon>
        <taxon>Kickxellomycotina</taxon>
        <taxon>Kickxellomycetes</taxon>
        <taxon>Kickxellales</taxon>
        <taxon>Kickxellaceae</taxon>
        <taxon>Coemansia</taxon>
    </lineage>
</organism>
<dbReference type="GO" id="GO:0005634">
    <property type="term" value="C:nucleus"/>
    <property type="evidence" value="ECO:0007669"/>
    <property type="project" value="UniProtKB-SubCell"/>
</dbReference>
<reference evidence="5 6" key="1">
    <citation type="journal article" date="2015" name="Genome Biol. Evol.">
        <title>Phylogenomic analyses indicate that early fungi evolved digesting cell walls of algal ancestors of land plants.</title>
        <authorList>
            <person name="Chang Y."/>
            <person name="Wang S."/>
            <person name="Sekimoto S."/>
            <person name="Aerts A.L."/>
            <person name="Choi C."/>
            <person name="Clum A."/>
            <person name="LaButti K.M."/>
            <person name="Lindquist E.A."/>
            <person name="Yee Ngan C."/>
            <person name="Ohm R.A."/>
            <person name="Salamov A.A."/>
            <person name="Grigoriev I.V."/>
            <person name="Spatafora J.W."/>
            <person name="Berbee M.L."/>
        </authorList>
    </citation>
    <scope>NUCLEOTIDE SEQUENCE [LARGE SCALE GENOMIC DNA]</scope>
    <source>
        <strain evidence="5 6">NRRL 1564</strain>
    </source>
</reference>
<dbReference type="AlphaFoldDB" id="A0A2G5BEA5"/>
<feature type="compositionally biased region" description="Basic and acidic residues" evidence="3">
    <location>
        <begin position="514"/>
        <end position="523"/>
    </location>
</feature>
<keyword evidence="6" id="KW-1185">Reference proteome</keyword>
<evidence type="ECO:0000259" key="4">
    <source>
        <dbReference type="PROSITE" id="PS51037"/>
    </source>
</evidence>
<feature type="compositionally biased region" description="Basic and acidic residues" evidence="3">
    <location>
        <begin position="430"/>
        <end position="443"/>
    </location>
</feature>
<feature type="compositionally biased region" description="Basic and acidic residues" evidence="3">
    <location>
        <begin position="536"/>
        <end position="545"/>
    </location>
</feature>
<dbReference type="GO" id="GO:0000785">
    <property type="term" value="C:chromatin"/>
    <property type="evidence" value="ECO:0007669"/>
    <property type="project" value="UniProtKB-ARBA"/>
</dbReference>
<feature type="compositionally biased region" description="Polar residues" evidence="3">
    <location>
        <begin position="492"/>
        <end position="501"/>
    </location>
</feature>